<name>A0A172TM37_9BACL</name>
<gene>
    <name evidence="1" type="ORF">SY83_19435</name>
</gene>
<dbReference type="RefSeq" id="WP_068609540.1">
    <property type="nucleotide sequence ID" value="NZ_CP011388.1"/>
</dbReference>
<sequence>MQRSLFANSSDKHVYPFSFMHSVFTQLGFYSSEGNGDAGYRFTLKDDIHLVIPFHSADQEAATVDWGNAYITDNPNDEVAYNDAIIRWEETKEAFARKSEDYEKMKLADNSSLAQNESELVQLGKDMDSMKTNEQLRARGVISDPIQS</sequence>
<dbReference type="PATRIC" id="fig|1178515.4.peg.3930"/>
<dbReference type="KEGG" id="pswu:SY83_19435"/>
<accession>A0A172TM37</accession>
<dbReference type="Proteomes" id="UP000076927">
    <property type="component" value="Chromosome"/>
</dbReference>
<evidence type="ECO:0000313" key="2">
    <source>
        <dbReference type="Proteomes" id="UP000076927"/>
    </source>
</evidence>
<reference evidence="1 2" key="1">
    <citation type="submission" date="2015-01" db="EMBL/GenBank/DDBJ databases">
        <title>Paenibacillus swuensis/DY6/whole genome sequencing.</title>
        <authorList>
            <person name="Kim M.K."/>
            <person name="Srinivasan S."/>
            <person name="Lee J.-J."/>
        </authorList>
    </citation>
    <scope>NUCLEOTIDE SEQUENCE [LARGE SCALE GENOMIC DNA]</scope>
    <source>
        <strain evidence="1 2">DY6</strain>
    </source>
</reference>
<dbReference type="AlphaFoldDB" id="A0A172TM37"/>
<protein>
    <submittedName>
        <fullName evidence="1">Uncharacterized protein</fullName>
    </submittedName>
</protein>
<dbReference type="EMBL" id="CP011388">
    <property type="protein sequence ID" value="ANE48098.1"/>
    <property type="molecule type" value="Genomic_DNA"/>
</dbReference>
<evidence type="ECO:0000313" key="1">
    <source>
        <dbReference type="EMBL" id="ANE48098.1"/>
    </source>
</evidence>
<dbReference type="OrthoDB" id="2596663at2"/>
<keyword evidence="2" id="KW-1185">Reference proteome</keyword>
<organism evidence="1 2">
    <name type="scientific">Paenibacillus swuensis</name>
    <dbReference type="NCBI Taxonomy" id="1178515"/>
    <lineage>
        <taxon>Bacteria</taxon>
        <taxon>Bacillati</taxon>
        <taxon>Bacillota</taxon>
        <taxon>Bacilli</taxon>
        <taxon>Bacillales</taxon>
        <taxon>Paenibacillaceae</taxon>
        <taxon>Paenibacillus</taxon>
    </lineage>
</organism>
<proteinExistence type="predicted"/>